<dbReference type="InterPro" id="IPR014710">
    <property type="entry name" value="RmlC-like_jellyroll"/>
</dbReference>
<feature type="compositionally biased region" description="Basic and acidic residues" evidence="2">
    <location>
        <begin position="142"/>
        <end position="152"/>
    </location>
</feature>
<evidence type="ECO:0000259" key="3">
    <source>
        <dbReference type="Pfam" id="PF02311"/>
    </source>
</evidence>
<feature type="domain" description="AraC-type arabinose-binding/dimerisation" evidence="3">
    <location>
        <begin position="31"/>
        <end position="100"/>
    </location>
</feature>
<accession>A0ABW3TLC8</accession>
<dbReference type="InterPro" id="IPR011051">
    <property type="entry name" value="RmlC_Cupin_sf"/>
</dbReference>
<dbReference type="Proteomes" id="UP001597181">
    <property type="component" value="Unassembled WGS sequence"/>
</dbReference>
<dbReference type="InterPro" id="IPR003313">
    <property type="entry name" value="AraC-bd"/>
</dbReference>
<name>A0ABW3TLC8_9MICO</name>
<dbReference type="SUPFAM" id="SSF51182">
    <property type="entry name" value="RmlC-like cupins"/>
    <property type="match status" value="1"/>
</dbReference>
<dbReference type="EMBL" id="JBHTLY010000001">
    <property type="protein sequence ID" value="MFD1201009.1"/>
    <property type="molecule type" value="Genomic_DNA"/>
</dbReference>
<proteinExistence type="predicted"/>
<sequence>MNDTLHSLSEAEVFADPAAVLAAELIVVRNDMTAHSHEFAEVALLTAGNGEHFTEAGVHPLTPGTLIILGPEGWHAHRALPELELTNVYLTTGLLATLSASPELAGAMGPAIHPQHLGVAARTRLPRRPRRWPDDASPATPRRADGVSAAHD</sequence>
<organism evidence="4 5">
    <name type="scientific">Leucobacter albus</name>
    <dbReference type="NCBI Taxonomy" id="272210"/>
    <lineage>
        <taxon>Bacteria</taxon>
        <taxon>Bacillati</taxon>
        <taxon>Actinomycetota</taxon>
        <taxon>Actinomycetes</taxon>
        <taxon>Micrococcales</taxon>
        <taxon>Microbacteriaceae</taxon>
        <taxon>Leucobacter</taxon>
    </lineage>
</organism>
<keyword evidence="5" id="KW-1185">Reference proteome</keyword>
<evidence type="ECO:0000256" key="1">
    <source>
        <dbReference type="ARBA" id="ARBA00023125"/>
    </source>
</evidence>
<gene>
    <name evidence="4" type="ORF">ACFQ3U_03785</name>
</gene>
<protein>
    <submittedName>
        <fullName evidence="4">AraC family ligand binding domain-containing protein</fullName>
    </submittedName>
</protein>
<dbReference type="RefSeq" id="WP_343959738.1">
    <property type="nucleotide sequence ID" value="NZ_BAAAKZ010000003.1"/>
</dbReference>
<comment type="caution">
    <text evidence="4">The sequence shown here is derived from an EMBL/GenBank/DDBJ whole genome shotgun (WGS) entry which is preliminary data.</text>
</comment>
<dbReference type="Pfam" id="PF02311">
    <property type="entry name" value="AraC_binding"/>
    <property type="match status" value="1"/>
</dbReference>
<keyword evidence="1" id="KW-0238">DNA-binding</keyword>
<dbReference type="Gene3D" id="2.60.120.10">
    <property type="entry name" value="Jelly Rolls"/>
    <property type="match status" value="1"/>
</dbReference>
<reference evidence="5" key="1">
    <citation type="journal article" date="2019" name="Int. J. Syst. Evol. Microbiol.">
        <title>The Global Catalogue of Microorganisms (GCM) 10K type strain sequencing project: providing services to taxonomists for standard genome sequencing and annotation.</title>
        <authorList>
            <consortium name="The Broad Institute Genomics Platform"/>
            <consortium name="The Broad Institute Genome Sequencing Center for Infectious Disease"/>
            <person name="Wu L."/>
            <person name="Ma J."/>
        </authorList>
    </citation>
    <scope>NUCLEOTIDE SEQUENCE [LARGE SCALE GENOMIC DNA]</scope>
    <source>
        <strain evidence="5">CCUG 50213</strain>
    </source>
</reference>
<evidence type="ECO:0000313" key="5">
    <source>
        <dbReference type="Proteomes" id="UP001597181"/>
    </source>
</evidence>
<evidence type="ECO:0000256" key="2">
    <source>
        <dbReference type="SAM" id="MobiDB-lite"/>
    </source>
</evidence>
<feature type="region of interest" description="Disordered" evidence="2">
    <location>
        <begin position="122"/>
        <end position="152"/>
    </location>
</feature>
<evidence type="ECO:0000313" key="4">
    <source>
        <dbReference type="EMBL" id="MFD1201009.1"/>
    </source>
</evidence>